<evidence type="ECO:0000313" key="3">
    <source>
        <dbReference type="Proteomes" id="UP000677913"/>
    </source>
</evidence>
<dbReference type="Pfam" id="PF13091">
    <property type="entry name" value="PLDc_2"/>
    <property type="match status" value="1"/>
</dbReference>
<evidence type="ECO:0000313" key="2">
    <source>
        <dbReference type="EMBL" id="MBS2963830.1"/>
    </source>
</evidence>
<organism evidence="2 3">
    <name type="scientific">Actinocrinis puniceicyclus</name>
    <dbReference type="NCBI Taxonomy" id="977794"/>
    <lineage>
        <taxon>Bacteria</taxon>
        <taxon>Bacillati</taxon>
        <taxon>Actinomycetota</taxon>
        <taxon>Actinomycetes</taxon>
        <taxon>Catenulisporales</taxon>
        <taxon>Actinospicaceae</taxon>
        <taxon>Actinocrinis</taxon>
    </lineage>
</organism>
<dbReference type="EMBL" id="JAGSXH010000035">
    <property type="protein sequence ID" value="MBS2963830.1"/>
    <property type="molecule type" value="Genomic_DNA"/>
</dbReference>
<proteinExistence type="predicted"/>
<dbReference type="Gene3D" id="3.30.870.10">
    <property type="entry name" value="Endonuclease Chain A"/>
    <property type="match status" value="1"/>
</dbReference>
<dbReference type="AlphaFoldDB" id="A0A8J7WN76"/>
<protein>
    <recommendedName>
        <fullName evidence="1">Phospholipase D-like domain-containing protein</fullName>
    </recommendedName>
</protein>
<dbReference type="RefSeq" id="WP_211467885.1">
    <property type="nucleotide sequence ID" value="NZ_JAGSXH010000035.1"/>
</dbReference>
<evidence type="ECO:0000259" key="1">
    <source>
        <dbReference type="Pfam" id="PF13091"/>
    </source>
</evidence>
<dbReference type="SUPFAM" id="SSF56024">
    <property type="entry name" value="Phospholipase D/nuclease"/>
    <property type="match status" value="1"/>
</dbReference>
<keyword evidence="3" id="KW-1185">Reference proteome</keyword>
<feature type="domain" description="Phospholipase D-like" evidence="1">
    <location>
        <begin position="77"/>
        <end position="172"/>
    </location>
</feature>
<name>A0A8J7WN76_9ACTN</name>
<accession>A0A8J7WN76</accession>
<dbReference type="InterPro" id="IPR025202">
    <property type="entry name" value="PLD-like_dom"/>
</dbReference>
<dbReference type="NCBIfam" id="NF041068">
    <property type="entry name" value="DpdK"/>
    <property type="match status" value="1"/>
</dbReference>
<sequence length="177" mass="19489">MSQRIIHRTYARPHRLIAEALQSLIVGDLLAPGQRLIIVSPWISDVPLIDNRGGNFSALNSTWGSTIIRLSAVLRTMLHNQTKVYIATGPDRSAVTFVRQLKDSARRDGTDNLLTAHNALPNPNALDHQKAIVGDDWIVHGSMNLTYRGIELNGELVTISNDLPHVAAVTTELISLF</sequence>
<comment type="caution">
    <text evidence="2">The sequence shown here is derived from an EMBL/GenBank/DDBJ whole genome shotgun (WGS) entry which is preliminary data.</text>
</comment>
<gene>
    <name evidence="2" type="ORF">KGA66_12285</name>
</gene>
<dbReference type="Proteomes" id="UP000677913">
    <property type="component" value="Unassembled WGS sequence"/>
</dbReference>
<reference evidence="2" key="1">
    <citation type="submission" date="2021-04" db="EMBL/GenBank/DDBJ databases">
        <title>Genome based classification of Actinospica acidithermotolerans sp. nov., an actinobacterium isolated from an Indonesian hot spring.</title>
        <authorList>
            <person name="Kusuma A.B."/>
            <person name="Putra K.E."/>
            <person name="Nafisah S."/>
            <person name="Loh J."/>
            <person name="Nouioui I."/>
            <person name="Goodfellow M."/>
        </authorList>
    </citation>
    <scope>NUCLEOTIDE SEQUENCE</scope>
    <source>
        <strain evidence="2">DSM 45618</strain>
    </source>
</reference>